<organism evidence="1 2">
    <name type="scientific">Phialemonium thermophilum</name>
    <dbReference type="NCBI Taxonomy" id="223376"/>
    <lineage>
        <taxon>Eukaryota</taxon>
        <taxon>Fungi</taxon>
        <taxon>Dikarya</taxon>
        <taxon>Ascomycota</taxon>
        <taxon>Pezizomycotina</taxon>
        <taxon>Sordariomycetes</taxon>
        <taxon>Sordariomycetidae</taxon>
        <taxon>Cephalothecales</taxon>
        <taxon>Cephalothecaceae</taxon>
        <taxon>Phialemonium</taxon>
    </lineage>
</organism>
<accession>A0ABR3XWZ0</accession>
<comment type="caution">
    <text evidence="1">The sequence shown here is derived from an EMBL/GenBank/DDBJ whole genome shotgun (WGS) entry which is preliminary data.</text>
</comment>
<keyword evidence="2" id="KW-1185">Reference proteome</keyword>
<proteinExistence type="predicted"/>
<dbReference type="EMBL" id="JAZHXJ010000032">
    <property type="protein sequence ID" value="KAL1880525.1"/>
    <property type="molecule type" value="Genomic_DNA"/>
</dbReference>
<sequence>MNRFVVEAPVCSSLGTRAVPHHGSSGQKNQGERGARGTVMWAGGNSCGFLWKYGLATFYQPTHRLSCLLLHLSSHTAQSHFGPCKNRNIQRHGIWSLWIA</sequence>
<evidence type="ECO:0000313" key="2">
    <source>
        <dbReference type="Proteomes" id="UP001586593"/>
    </source>
</evidence>
<evidence type="ECO:0000313" key="1">
    <source>
        <dbReference type="EMBL" id="KAL1880525.1"/>
    </source>
</evidence>
<protein>
    <submittedName>
        <fullName evidence="1">Uncharacterized protein</fullName>
    </submittedName>
</protein>
<gene>
    <name evidence="1" type="ORF">VTK73DRAFT_5725</name>
</gene>
<name>A0ABR3XWZ0_9PEZI</name>
<reference evidence="1 2" key="1">
    <citation type="journal article" date="2024" name="Commun. Biol.">
        <title>Comparative genomic analysis of thermophilic fungi reveals convergent evolutionary adaptations and gene losses.</title>
        <authorList>
            <person name="Steindorff A.S."/>
            <person name="Aguilar-Pontes M.V."/>
            <person name="Robinson A.J."/>
            <person name="Andreopoulos B."/>
            <person name="LaButti K."/>
            <person name="Kuo A."/>
            <person name="Mondo S."/>
            <person name="Riley R."/>
            <person name="Otillar R."/>
            <person name="Haridas S."/>
            <person name="Lipzen A."/>
            <person name="Grimwood J."/>
            <person name="Schmutz J."/>
            <person name="Clum A."/>
            <person name="Reid I.D."/>
            <person name="Moisan M.C."/>
            <person name="Butler G."/>
            <person name="Nguyen T.T.M."/>
            <person name="Dewar K."/>
            <person name="Conant G."/>
            <person name="Drula E."/>
            <person name="Henrissat B."/>
            <person name="Hansel C."/>
            <person name="Singer S."/>
            <person name="Hutchinson M.I."/>
            <person name="de Vries R.P."/>
            <person name="Natvig D.O."/>
            <person name="Powell A.J."/>
            <person name="Tsang A."/>
            <person name="Grigoriev I.V."/>
        </authorList>
    </citation>
    <scope>NUCLEOTIDE SEQUENCE [LARGE SCALE GENOMIC DNA]</scope>
    <source>
        <strain evidence="1 2">ATCC 24622</strain>
    </source>
</reference>
<dbReference type="Proteomes" id="UP001586593">
    <property type="component" value="Unassembled WGS sequence"/>
</dbReference>